<protein>
    <recommendedName>
        <fullName evidence="4">BZIP domain-containing protein</fullName>
    </recommendedName>
</protein>
<reference evidence="2" key="1">
    <citation type="journal article" date="2021" name="Nat. Commun.">
        <title>Genetic determinants of endophytism in the Arabidopsis root mycobiome.</title>
        <authorList>
            <person name="Mesny F."/>
            <person name="Miyauchi S."/>
            <person name="Thiergart T."/>
            <person name="Pickel B."/>
            <person name="Atanasova L."/>
            <person name="Karlsson M."/>
            <person name="Huettel B."/>
            <person name="Barry K.W."/>
            <person name="Haridas S."/>
            <person name="Chen C."/>
            <person name="Bauer D."/>
            <person name="Andreopoulos W."/>
            <person name="Pangilinan J."/>
            <person name="LaButti K."/>
            <person name="Riley R."/>
            <person name="Lipzen A."/>
            <person name="Clum A."/>
            <person name="Drula E."/>
            <person name="Henrissat B."/>
            <person name="Kohler A."/>
            <person name="Grigoriev I.V."/>
            <person name="Martin F.M."/>
            <person name="Hacquard S."/>
        </authorList>
    </citation>
    <scope>NUCLEOTIDE SEQUENCE</scope>
    <source>
        <strain evidence="2">MPI-SDFR-AT-0117</strain>
    </source>
</reference>
<dbReference type="PANTHER" id="PTHR38116">
    <property type="entry name" value="CHROMOSOME 7, WHOLE GENOME SHOTGUN SEQUENCE"/>
    <property type="match status" value="1"/>
</dbReference>
<accession>A0A9P8VEF5</accession>
<dbReference type="Gene3D" id="1.20.5.170">
    <property type="match status" value="1"/>
</dbReference>
<keyword evidence="3" id="KW-1185">Reference proteome</keyword>
<dbReference type="GO" id="GO:0003700">
    <property type="term" value="F:DNA-binding transcription factor activity"/>
    <property type="evidence" value="ECO:0007669"/>
    <property type="project" value="InterPro"/>
</dbReference>
<evidence type="ECO:0000313" key="3">
    <source>
        <dbReference type="Proteomes" id="UP000770015"/>
    </source>
</evidence>
<comment type="caution">
    <text evidence="2">The sequence shown here is derived from an EMBL/GenBank/DDBJ whole genome shotgun (WGS) entry which is preliminary data.</text>
</comment>
<evidence type="ECO:0000256" key="1">
    <source>
        <dbReference type="SAM" id="MobiDB-lite"/>
    </source>
</evidence>
<sequence>MSDSASNRGLETAGRAGAGHADAAAVPRSAAAGPRKVNRRDPEKRREQNRAAQKVYRERQKQKLRDLETQLHQVQQTKQPDEPSSVSPPQQPPHQAFQMPPTTIAPADLSAFQTSFPPSMDTMSAANAGLDMDMPMFHDLLPFETSSSLPLPPQTSTTYAPEPDFLTGILPPNNALFTNDFLSGTLLNSQDQYNIFRTANSWVSAPPSWNVDAKTIPWRPARPSDLGSRSRPTEAGTADEVIEVERRPARGAAWKGDTIIHCSCLDYHEPLGRCMGKVQVFPDPMTVRWREPTPEPEYPGQRLADIHRNNIQVQQMCVMDAMLRNLVLIGVPVSTFCADETESPFYNSGASDSDADSTLKAVQLSWRSLRHDLRPTKIQVAKSHHPYIDVFPIPSVRKRLVELQYEIDEDSFFIDAIKGFRCWGSRRDSKRDQPSGTGSPWDMRSWEATPEFLKKWECVLGDEEGEMARQSRWWRELRGEEDDNM</sequence>
<gene>
    <name evidence="2" type="ORF">F5X68DRAFT_275111</name>
</gene>
<dbReference type="InterPro" id="IPR046347">
    <property type="entry name" value="bZIP_sf"/>
</dbReference>
<name>A0A9P8VEF5_9PEZI</name>
<dbReference type="CDD" id="cd14688">
    <property type="entry name" value="bZIP_YAP"/>
    <property type="match status" value="1"/>
</dbReference>
<feature type="compositionally biased region" description="Low complexity" evidence="1">
    <location>
        <begin position="13"/>
        <end position="32"/>
    </location>
</feature>
<evidence type="ECO:0008006" key="4">
    <source>
        <dbReference type="Google" id="ProtNLM"/>
    </source>
</evidence>
<evidence type="ECO:0000313" key="2">
    <source>
        <dbReference type="EMBL" id="KAH6689132.1"/>
    </source>
</evidence>
<dbReference type="OrthoDB" id="5973539at2759"/>
<feature type="compositionally biased region" description="Basic and acidic residues" evidence="1">
    <location>
        <begin position="39"/>
        <end position="69"/>
    </location>
</feature>
<dbReference type="AlphaFoldDB" id="A0A9P8VEF5"/>
<organism evidence="2 3">
    <name type="scientific">Plectosphaerella plurivora</name>
    <dbReference type="NCBI Taxonomy" id="936078"/>
    <lineage>
        <taxon>Eukaryota</taxon>
        <taxon>Fungi</taxon>
        <taxon>Dikarya</taxon>
        <taxon>Ascomycota</taxon>
        <taxon>Pezizomycotina</taxon>
        <taxon>Sordariomycetes</taxon>
        <taxon>Hypocreomycetidae</taxon>
        <taxon>Glomerellales</taxon>
        <taxon>Plectosphaerellaceae</taxon>
        <taxon>Plectosphaerella</taxon>
    </lineage>
</organism>
<dbReference type="Pfam" id="PF11905">
    <property type="entry name" value="DUF3425"/>
    <property type="match status" value="1"/>
</dbReference>
<dbReference type="SUPFAM" id="SSF57959">
    <property type="entry name" value="Leucine zipper domain"/>
    <property type="match status" value="1"/>
</dbReference>
<dbReference type="PANTHER" id="PTHR38116:SF5">
    <property type="entry name" value="BZIP DOMAIN-CONTAINING PROTEIN"/>
    <property type="match status" value="1"/>
</dbReference>
<dbReference type="Proteomes" id="UP000770015">
    <property type="component" value="Unassembled WGS sequence"/>
</dbReference>
<dbReference type="EMBL" id="JAGSXJ010000008">
    <property type="protein sequence ID" value="KAH6689132.1"/>
    <property type="molecule type" value="Genomic_DNA"/>
</dbReference>
<dbReference type="InterPro" id="IPR021833">
    <property type="entry name" value="DUF3425"/>
</dbReference>
<proteinExistence type="predicted"/>
<feature type="region of interest" description="Disordered" evidence="1">
    <location>
        <begin position="1"/>
        <end position="101"/>
    </location>
</feature>